<dbReference type="NCBIfam" id="TIGR01439">
    <property type="entry name" value="lp_hng_hel_AbrB"/>
    <property type="match status" value="1"/>
</dbReference>
<dbReference type="AlphaFoldDB" id="A0A1Y4T290"/>
<dbReference type="SUPFAM" id="SSF89447">
    <property type="entry name" value="AbrB/MazE/MraZ-like"/>
    <property type="match status" value="1"/>
</dbReference>
<dbReference type="EMBL" id="NFLJ01000010">
    <property type="protein sequence ID" value="OUQ35123.1"/>
    <property type="molecule type" value="Genomic_DNA"/>
</dbReference>
<feature type="domain" description="SpoVT-AbrB" evidence="2">
    <location>
        <begin position="5"/>
        <end position="50"/>
    </location>
</feature>
<evidence type="ECO:0000313" key="4">
    <source>
        <dbReference type="Proteomes" id="UP000195305"/>
    </source>
</evidence>
<dbReference type="PANTHER" id="PTHR36432">
    <property type="match status" value="1"/>
</dbReference>
<sequence length="172" mass="20280">MKTTGMVRRIDDLGRIVIPKEIRKQLMLKEGESVSFAVEHNHIILTKFSMLYKLSPTIQILLERLYSKYHNTFLLCDKRCIVVCSSDGLAKYQRRELSKDFLLQLQKREQQIEITMEFYGKEEKVTIFPLLYEQVVQGALLMLSHQTPYYLIDQALLEFVRDIIEEELESCV</sequence>
<evidence type="ECO:0000259" key="2">
    <source>
        <dbReference type="PROSITE" id="PS51740"/>
    </source>
</evidence>
<evidence type="ECO:0000256" key="1">
    <source>
        <dbReference type="PROSITE-ProRule" id="PRU01076"/>
    </source>
</evidence>
<dbReference type="Proteomes" id="UP000195305">
    <property type="component" value="Unassembled WGS sequence"/>
</dbReference>
<dbReference type="Gene3D" id="2.10.260.10">
    <property type="match status" value="1"/>
</dbReference>
<protein>
    <recommendedName>
        <fullName evidence="2">SpoVT-AbrB domain-containing protein</fullName>
    </recommendedName>
</protein>
<dbReference type="OrthoDB" id="9782993at2"/>
<dbReference type="InterPro" id="IPR007159">
    <property type="entry name" value="SpoVT-AbrB_dom"/>
</dbReference>
<evidence type="ECO:0000313" key="3">
    <source>
        <dbReference type="EMBL" id="OUQ35123.1"/>
    </source>
</evidence>
<comment type="caution">
    <text evidence="3">The sequence shown here is derived from an EMBL/GenBank/DDBJ whole genome shotgun (WGS) entry which is preliminary data.</text>
</comment>
<dbReference type="PROSITE" id="PS51740">
    <property type="entry name" value="SPOVT_ABRB"/>
    <property type="match status" value="1"/>
</dbReference>
<dbReference type="PANTHER" id="PTHR36432:SF1">
    <property type="entry name" value="STAGE V SPORULATION PROTEIN T"/>
    <property type="match status" value="1"/>
</dbReference>
<dbReference type="Pfam" id="PF04014">
    <property type="entry name" value="MazE_antitoxin"/>
    <property type="match status" value="1"/>
</dbReference>
<dbReference type="InterPro" id="IPR052731">
    <property type="entry name" value="B_subtilis_Trans_State_Reg"/>
</dbReference>
<dbReference type="SMART" id="SM00966">
    <property type="entry name" value="SpoVT_AbrB"/>
    <property type="match status" value="1"/>
</dbReference>
<gene>
    <name evidence="3" type="ORF">B5E75_04655</name>
</gene>
<accession>A0A1Y4T290</accession>
<keyword evidence="1" id="KW-0238">DNA-binding</keyword>
<name>A0A1Y4T290_9FIRM</name>
<proteinExistence type="predicted"/>
<dbReference type="RefSeq" id="WP_087357623.1">
    <property type="nucleotide sequence ID" value="NZ_AP031415.1"/>
</dbReference>
<organism evidence="3 4">
    <name type="scientific">Massilimicrobiota timonensis</name>
    <dbReference type="NCBI Taxonomy" id="1776392"/>
    <lineage>
        <taxon>Bacteria</taxon>
        <taxon>Bacillati</taxon>
        <taxon>Bacillota</taxon>
        <taxon>Erysipelotrichia</taxon>
        <taxon>Erysipelotrichales</taxon>
        <taxon>Erysipelotrichaceae</taxon>
        <taxon>Massilimicrobiota</taxon>
    </lineage>
</organism>
<reference evidence="3 4" key="1">
    <citation type="journal article" date="2018" name="BMC Genomics">
        <title>Whole genome sequencing and function prediction of 133 gut anaerobes isolated from chicken caecum in pure cultures.</title>
        <authorList>
            <person name="Medvecky M."/>
            <person name="Cejkova D."/>
            <person name="Polansky O."/>
            <person name="Karasova D."/>
            <person name="Kubasova T."/>
            <person name="Cizek A."/>
            <person name="Rychlik I."/>
        </authorList>
    </citation>
    <scope>NUCLEOTIDE SEQUENCE [LARGE SCALE GENOMIC DNA]</scope>
    <source>
        <strain evidence="3 4">An13</strain>
    </source>
</reference>
<dbReference type="InterPro" id="IPR037914">
    <property type="entry name" value="SpoVT-AbrB_sf"/>
</dbReference>
<dbReference type="GO" id="GO:0003677">
    <property type="term" value="F:DNA binding"/>
    <property type="evidence" value="ECO:0007669"/>
    <property type="project" value="UniProtKB-UniRule"/>
</dbReference>
<keyword evidence="4" id="KW-1185">Reference proteome</keyword>